<dbReference type="GO" id="GO:0016020">
    <property type="term" value="C:membrane"/>
    <property type="evidence" value="ECO:0007669"/>
    <property type="project" value="UniProtKB-SubCell"/>
</dbReference>
<dbReference type="InterPro" id="IPR020846">
    <property type="entry name" value="MFS_dom"/>
</dbReference>
<feature type="transmembrane region" description="Helical" evidence="5">
    <location>
        <begin position="143"/>
        <end position="164"/>
    </location>
</feature>
<keyword evidence="8" id="KW-1185">Reference proteome</keyword>
<feature type="transmembrane region" description="Helical" evidence="5">
    <location>
        <begin position="346"/>
        <end position="366"/>
    </location>
</feature>
<dbReference type="eggNOG" id="KOG0254">
    <property type="taxonomic scope" value="Eukaryota"/>
</dbReference>
<dbReference type="InterPro" id="IPR005829">
    <property type="entry name" value="Sugar_transporter_CS"/>
</dbReference>
<accession>S7PTJ4</accession>
<dbReference type="Gene3D" id="1.20.1250.20">
    <property type="entry name" value="MFS general substrate transporter like domains"/>
    <property type="match status" value="1"/>
</dbReference>
<evidence type="ECO:0000256" key="1">
    <source>
        <dbReference type="ARBA" id="ARBA00004141"/>
    </source>
</evidence>
<dbReference type="STRING" id="670483.S7PTJ4"/>
<dbReference type="KEGG" id="gtr:GLOTRDRAFT_49992"/>
<feature type="domain" description="Major facilitator superfamily (MFS) profile" evidence="6">
    <location>
        <begin position="1"/>
        <end position="443"/>
    </location>
</feature>
<dbReference type="InterPro" id="IPR036259">
    <property type="entry name" value="MFS_trans_sf"/>
</dbReference>
<name>S7PTJ4_GLOTA</name>
<dbReference type="RefSeq" id="XP_007870630.1">
    <property type="nucleotide sequence ID" value="XM_007872439.1"/>
</dbReference>
<dbReference type="GO" id="GO:0022857">
    <property type="term" value="F:transmembrane transporter activity"/>
    <property type="evidence" value="ECO:0007669"/>
    <property type="project" value="InterPro"/>
</dbReference>
<feature type="transmembrane region" description="Helical" evidence="5">
    <location>
        <begin position="27"/>
        <end position="45"/>
    </location>
</feature>
<evidence type="ECO:0000256" key="3">
    <source>
        <dbReference type="ARBA" id="ARBA00022989"/>
    </source>
</evidence>
<gene>
    <name evidence="7" type="ORF">GLOTRDRAFT_49992</name>
</gene>
<feature type="transmembrane region" description="Helical" evidence="5">
    <location>
        <begin position="378"/>
        <end position="399"/>
    </location>
</feature>
<comment type="subcellular location">
    <subcellularLocation>
        <location evidence="1">Membrane</location>
        <topology evidence="1">Multi-pass membrane protein</topology>
    </subcellularLocation>
</comment>
<feature type="transmembrane region" description="Helical" evidence="5">
    <location>
        <begin position="208"/>
        <end position="227"/>
    </location>
</feature>
<dbReference type="InterPro" id="IPR011701">
    <property type="entry name" value="MFS"/>
</dbReference>
<keyword evidence="3 5" id="KW-1133">Transmembrane helix</keyword>
<dbReference type="OMA" id="FASWRYV"/>
<organism evidence="7 8">
    <name type="scientific">Gloeophyllum trabeum (strain ATCC 11539 / FP-39264 / Madison 617)</name>
    <name type="common">Brown rot fungus</name>
    <dbReference type="NCBI Taxonomy" id="670483"/>
    <lineage>
        <taxon>Eukaryota</taxon>
        <taxon>Fungi</taxon>
        <taxon>Dikarya</taxon>
        <taxon>Basidiomycota</taxon>
        <taxon>Agaricomycotina</taxon>
        <taxon>Agaricomycetes</taxon>
        <taxon>Gloeophyllales</taxon>
        <taxon>Gloeophyllaceae</taxon>
        <taxon>Gloeophyllum</taxon>
    </lineage>
</organism>
<evidence type="ECO:0000256" key="2">
    <source>
        <dbReference type="ARBA" id="ARBA00022692"/>
    </source>
</evidence>
<evidence type="ECO:0000259" key="6">
    <source>
        <dbReference type="PROSITE" id="PS50850"/>
    </source>
</evidence>
<proteinExistence type="predicted"/>
<dbReference type="Gene3D" id="1.20.1720.10">
    <property type="entry name" value="Multidrug resistance protein D"/>
    <property type="match status" value="1"/>
</dbReference>
<evidence type="ECO:0000313" key="7">
    <source>
        <dbReference type="EMBL" id="EPQ50753.1"/>
    </source>
</evidence>
<sequence>LQVYMNGAVTVAIPSFGKDLHFSQSDLAWPLQAFNLTFGCLLLLTGRLADKYGRKPVFLIGTALFTFLSIPPIFCPEPISFNTMMGLLGIGAAMMTSSGMGVLGSNLEGALKNRAIAVMAGGQSIGFILGLLSAGFLCELHRGWRWIFVVQAGLGGLFLLAGVASVPQDVVKYDRALDWPGVCLSSTGLVLLIFSLSRALRPRRWRVAYIPTLFALSVVILAAFVAWEHMRDKRGHSVLLKMSIFKDTQFRAFFLLIFFIWWNFNVLQYFVTVYYQDVQYLTPAQTGIRFIPESISGVVVNTATGWLVEYLPGEWLNAFGVGTTVASSAIFAVIDPSTTYWRNAFWVMVLLPGADAIYTVGNLFVLTSMPDDSQALAGGLFATGTRIATSIGLAITSAIATAVSDHSDAAGSLLKGYRAAGWTCFAASCVGLAVNVVWLRGIGITGGKKGVRIADNSVSAPEEKSQAA</sequence>
<feature type="transmembrane region" description="Helical" evidence="5">
    <location>
        <begin position="248"/>
        <end position="270"/>
    </location>
</feature>
<feature type="transmembrane region" description="Helical" evidence="5">
    <location>
        <begin position="176"/>
        <end position="196"/>
    </location>
</feature>
<dbReference type="HOGENOM" id="CLU_000960_27_0_1"/>
<feature type="transmembrane region" description="Helical" evidence="5">
    <location>
        <begin position="315"/>
        <end position="334"/>
    </location>
</feature>
<dbReference type="PANTHER" id="PTHR42718">
    <property type="entry name" value="MAJOR FACILITATOR SUPERFAMILY MULTIDRUG TRANSPORTER MFSC"/>
    <property type="match status" value="1"/>
</dbReference>
<dbReference type="AlphaFoldDB" id="S7PTJ4"/>
<keyword evidence="2 5" id="KW-0812">Transmembrane</keyword>
<dbReference type="Pfam" id="PF07690">
    <property type="entry name" value="MFS_1"/>
    <property type="match status" value="1"/>
</dbReference>
<dbReference type="GeneID" id="19306694"/>
<dbReference type="EMBL" id="KB469313">
    <property type="protein sequence ID" value="EPQ50753.1"/>
    <property type="molecule type" value="Genomic_DNA"/>
</dbReference>
<feature type="non-terminal residue" evidence="7">
    <location>
        <position position="1"/>
    </location>
</feature>
<dbReference type="Proteomes" id="UP000030669">
    <property type="component" value="Unassembled WGS sequence"/>
</dbReference>
<dbReference type="PROSITE" id="PS50850">
    <property type="entry name" value="MFS"/>
    <property type="match status" value="1"/>
</dbReference>
<protein>
    <submittedName>
        <fullName evidence="7">MFS general substrate transporter</fullName>
    </submittedName>
</protein>
<reference evidence="7 8" key="1">
    <citation type="journal article" date="2012" name="Science">
        <title>The Paleozoic origin of enzymatic lignin decomposition reconstructed from 31 fungal genomes.</title>
        <authorList>
            <person name="Floudas D."/>
            <person name="Binder M."/>
            <person name="Riley R."/>
            <person name="Barry K."/>
            <person name="Blanchette R.A."/>
            <person name="Henrissat B."/>
            <person name="Martinez A.T."/>
            <person name="Otillar R."/>
            <person name="Spatafora J.W."/>
            <person name="Yadav J.S."/>
            <person name="Aerts A."/>
            <person name="Benoit I."/>
            <person name="Boyd A."/>
            <person name="Carlson A."/>
            <person name="Copeland A."/>
            <person name="Coutinho P.M."/>
            <person name="de Vries R.P."/>
            <person name="Ferreira P."/>
            <person name="Findley K."/>
            <person name="Foster B."/>
            <person name="Gaskell J."/>
            <person name="Glotzer D."/>
            <person name="Gorecki P."/>
            <person name="Heitman J."/>
            <person name="Hesse C."/>
            <person name="Hori C."/>
            <person name="Igarashi K."/>
            <person name="Jurgens J.A."/>
            <person name="Kallen N."/>
            <person name="Kersten P."/>
            <person name="Kohler A."/>
            <person name="Kuees U."/>
            <person name="Kumar T.K.A."/>
            <person name="Kuo A."/>
            <person name="LaButti K."/>
            <person name="Larrondo L.F."/>
            <person name="Lindquist E."/>
            <person name="Ling A."/>
            <person name="Lombard V."/>
            <person name="Lucas S."/>
            <person name="Lundell T."/>
            <person name="Martin R."/>
            <person name="McLaughlin D.J."/>
            <person name="Morgenstern I."/>
            <person name="Morin E."/>
            <person name="Murat C."/>
            <person name="Nagy L.G."/>
            <person name="Nolan M."/>
            <person name="Ohm R.A."/>
            <person name="Patyshakuliyeva A."/>
            <person name="Rokas A."/>
            <person name="Ruiz-Duenas F.J."/>
            <person name="Sabat G."/>
            <person name="Salamov A."/>
            <person name="Samejima M."/>
            <person name="Schmutz J."/>
            <person name="Slot J.C."/>
            <person name="St John F."/>
            <person name="Stenlid J."/>
            <person name="Sun H."/>
            <person name="Sun S."/>
            <person name="Syed K."/>
            <person name="Tsang A."/>
            <person name="Wiebenga A."/>
            <person name="Young D."/>
            <person name="Pisabarro A."/>
            <person name="Eastwood D.C."/>
            <person name="Martin F."/>
            <person name="Cullen D."/>
            <person name="Grigoriev I.V."/>
            <person name="Hibbett D.S."/>
        </authorList>
    </citation>
    <scope>NUCLEOTIDE SEQUENCE [LARGE SCALE GENOMIC DNA]</scope>
    <source>
        <strain evidence="7 8">ATCC 11539</strain>
    </source>
</reference>
<feature type="transmembrane region" description="Helical" evidence="5">
    <location>
        <begin position="57"/>
        <end position="74"/>
    </location>
</feature>
<dbReference type="OrthoDB" id="440755at2759"/>
<evidence type="ECO:0000313" key="8">
    <source>
        <dbReference type="Proteomes" id="UP000030669"/>
    </source>
</evidence>
<evidence type="ECO:0000256" key="4">
    <source>
        <dbReference type="ARBA" id="ARBA00023136"/>
    </source>
</evidence>
<dbReference type="PROSITE" id="PS00216">
    <property type="entry name" value="SUGAR_TRANSPORT_1"/>
    <property type="match status" value="1"/>
</dbReference>
<keyword evidence="4 5" id="KW-0472">Membrane</keyword>
<feature type="transmembrane region" description="Helical" evidence="5">
    <location>
        <begin position="419"/>
        <end position="439"/>
    </location>
</feature>
<evidence type="ECO:0000256" key="5">
    <source>
        <dbReference type="SAM" id="Phobius"/>
    </source>
</evidence>
<dbReference type="SUPFAM" id="SSF103473">
    <property type="entry name" value="MFS general substrate transporter"/>
    <property type="match status" value="1"/>
</dbReference>
<feature type="transmembrane region" description="Helical" evidence="5">
    <location>
        <begin position="115"/>
        <end position="137"/>
    </location>
</feature>
<dbReference type="PANTHER" id="PTHR42718:SF10">
    <property type="entry name" value="TRANSPORTER, PUTATIVE (AFU_ORTHOLOGUE AFUA_8G06760)-RELATED"/>
    <property type="match status" value="1"/>
</dbReference>